<gene>
    <name evidence="1" type="primary">LOC112274419</name>
</gene>
<dbReference type="EnsemblPlants" id="Pp3c21_290V3.4">
    <property type="protein sequence ID" value="PAC:32914346.CDS.1"/>
    <property type="gene ID" value="Pp3c21_290"/>
</dbReference>
<name>A0A7I3Z1U3_PHYPA</name>
<protein>
    <submittedName>
        <fullName evidence="1">Uncharacterized protein</fullName>
    </submittedName>
</protein>
<reference evidence="1" key="3">
    <citation type="submission" date="2020-12" db="UniProtKB">
        <authorList>
            <consortium name="EnsemblPlants"/>
        </authorList>
    </citation>
    <scope>IDENTIFICATION</scope>
</reference>
<evidence type="ECO:0000313" key="1">
    <source>
        <dbReference type="EnsemblPlants" id="PAC:32914346.CDS.1"/>
    </source>
</evidence>
<reference evidence="1 2" key="2">
    <citation type="journal article" date="2018" name="Plant J.">
        <title>The Physcomitrella patens chromosome-scale assembly reveals moss genome structure and evolution.</title>
        <authorList>
            <person name="Lang D."/>
            <person name="Ullrich K.K."/>
            <person name="Murat F."/>
            <person name="Fuchs J."/>
            <person name="Jenkins J."/>
            <person name="Haas F.B."/>
            <person name="Piednoel M."/>
            <person name="Gundlach H."/>
            <person name="Van Bel M."/>
            <person name="Meyberg R."/>
            <person name="Vives C."/>
            <person name="Morata J."/>
            <person name="Symeonidi A."/>
            <person name="Hiss M."/>
            <person name="Muchero W."/>
            <person name="Kamisugi Y."/>
            <person name="Saleh O."/>
            <person name="Blanc G."/>
            <person name="Decker E.L."/>
            <person name="van Gessel N."/>
            <person name="Grimwood J."/>
            <person name="Hayes R.D."/>
            <person name="Graham S.W."/>
            <person name="Gunter L.E."/>
            <person name="McDaniel S.F."/>
            <person name="Hoernstein S.N.W."/>
            <person name="Larsson A."/>
            <person name="Li F.W."/>
            <person name="Perroud P.F."/>
            <person name="Phillips J."/>
            <person name="Ranjan P."/>
            <person name="Rokshar D.S."/>
            <person name="Rothfels C.J."/>
            <person name="Schneider L."/>
            <person name="Shu S."/>
            <person name="Stevenson D.W."/>
            <person name="Thummler F."/>
            <person name="Tillich M."/>
            <person name="Villarreal Aguilar J.C."/>
            <person name="Widiez T."/>
            <person name="Wong G.K."/>
            <person name="Wymore A."/>
            <person name="Zhang Y."/>
            <person name="Zimmer A.D."/>
            <person name="Quatrano R.S."/>
            <person name="Mayer K.F.X."/>
            <person name="Goodstein D."/>
            <person name="Casacuberta J.M."/>
            <person name="Vandepoele K."/>
            <person name="Reski R."/>
            <person name="Cuming A.C."/>
            <person name="Tuskan G.A."/>
            <person name="Maumus F."/>
            <person name="Salse J."/>
            <person name="Schmutz J."/>
            <person name="Rensing S.A."/>
        </authorList>
    </citation>
    <scope>NUCLEOTIDE SEQUENCE [LARGE SCALE GENOMIC DNA]</scope>
    <source>
        <strain evidence="1 2">cv. Gransden 2004</strain>
    </source>
</reference>
<proteinExistence type="predicted"/>
<keyword evidence="2" id="KW-1185">Reference proteome</keyword>
<dbReference type="AlphaFoldDB" id="A0A7I3Z1U3"/>
<dbReference type="Gramene" id="Pp3c21_290V3.4">
    <property type="protein sequence ID" value="PAC:32914346.CDS.1"/>
    <property type="gene ID" value="Pp3c21_290"/>
</dbReference>
<accession>A0A7I3Z1U3</accession>
<organism evidence="1 2">
    <name type="scientific">Physcomitrium patens</name>
    <name type="common">Spreading-leaved earth moss</name>
    <name type="synonym">Physcomitrella patens</name>
    <dbReference type="NCBI Taxonomy" id="3218"/>
    <lineage>
        <taxon>Eukaryota</taxon>
        <taxon>Viridiplantae</taxon>
        <taxon>Streptophyta</taxon>
        <taxon>Embryophyta</taxon>
        <taxon>Bryophyta</taxon>
        <taxon>Bryophytina</taxon>
        <taxon>Bryopsida</taxon>
        <taxon>Funariidae</taxon>
        <taxon>Funariales</taxon>
        <taxon>Funariaceae</taxon>
        <taxon>Physcomitrium</taxon>
    </lineage>
</organism>
<evidence type="ECO:0000313" key="2">
    <source>
        <dbReference type="Proteomes" id="UP000006727"/>
    </source>
</evidence>
<reference evidence="1 2" key="1">
    <citation type="journal article" date="2008" name="Science">
        <title>The Physcomitrella genome reveals evolutionary insights into the conquest of land by plants.</title>
        <authorList>
            <person name="Rensing S."/>
            <person name="Lang D."/>
            <person name="Zimmer A."/>
            <person name="Terry A."/>
            <person name="Salamov A."/>
            <person name="Shapiro H."/>
            <person name="Nishiyama T."/>
            <person name="Perroud P.-F."/>
            <person name="Lindquist E."/>
            <person name="Kamisugi Y."/>
            <person name="Tanahashi T."/>
            <person name="Sakakibara K."/>
            <person name="Fujita T."/>
            <person name="Oishi K."/>
            <person name="Shin-I T."/>
            <person name="Kuroki Y."/>
            <person name="Toyoda A."/>
            <person name="Suzuki Y."/>
            <person name="Hashimoto A."/>
            <person name="Yamaguchi K."/>
            <person name="Sugano A."/>
            <person name="Kohara Y."/>
            <person name="Fujiyama A."/>
            <person name="Anterola A."/>
            <person name="Aoki S."/>
            <person name="Ashton N."/>
            <person name="Barbazuk W.B."/>
            <person name="Barker E."/>
            <person name="Bennetzen J."/>
            <person name="Bezanilla M."/>
            <person name="Blankenship R."/>
            <person name="Cho S.H."/>
            <person name="Dutcher S."/>
            <person name="Estelle M."/>
            <person name="Fawcett J.A."/>
            <person name="Gundlach H."/>
            <person name="Hanada K."/>
            <person name="Heyl A."/>
            <person name="Hicks K.A."/>
            <person name="Hugh J."/>
            <person name="Lohr M."/>
            <person name="Mayer K."/>
            <person name="Melkozernov A."/>
            <person name="Murata T."/>
            <person name="Nelson D."/>
            <person name="Pils B."/>
            <person name="Prigge M."/>
            <person name="Reiss B."/>
            <person name="Renner T."/>
            <person name="Rombauts S."/>
            <person name="Rushton P."/>
            <person name="Sanderfoot A."/>
            <person name="Schween G."/>
            <person name="Shiu S.-H."/>
            <person name="Stueber K."/>
            <person name="Theodoulou F.L."/>
            <person name="Tu H."/>
            <person name="Van de Peer Y."/>
            <person name="Verrier P.J."/>
            <person name="Waters E."/>
            <person name="Wood A."/>
            <person name="Yang L."/>
            <person name="Cove D."/>
            <person name="Cuming A."/>
            <person name="Hasebe M."/>
            <person name="Lucas S."/>
            <person name="Mishler D.B."/>
            <person name="Reski R."/>
            <person name="Grigoriev I."/>
            <person name="Quatrano R.S."/>
            <person name="Boore J.L."/>
        </authorList>
    </citation>
    <scope>NUCLEOTIDE SEQUENCE [LARGE SCALE GENOMIC DNA]</scope>
    <source>
        <strain evidence="1 2">cv. Gransden 2004</strain>
    </source>
</reference>
<dbReference type="Proteomes" id="UP000006727">
    <property type="component" value="Chromosome 21"/>
</dbReference>
<sequence length="74" mass="8647">MVFLSWIRCCFGVLDPRLRCNPTWTFKLQEGEVQTSATDPFWTVRALRVGKHDDPLVALNLRRWNRGLVFVVVD</sequence>
<dbReference type="EMBL" id="ABEU02000021">
    <property type="status" value="NOT_ANNOTATED_CDS"/>
    <property type="molecule type" value="Genomic_DNA"/>
</dbReference>